<dbReference type="RefSeq" id="WP_101807710.1">
    <property type="nucleotide sequence ID" value="NZ_NFEZ01000002.1"/>
</dbReference>
<dbReference type="InterPro" id="IPR017853">
    <property type="entry name" value="GH"/>
</dbReference>
<organism evidence="9 10">
    <name type="scientific">Paenibacillus pasadenensis</name>
    <dbReference type="NCBI Taxonomy" id="217090"/>
    <lineage>
        <taxon>Bacteria</taxon>
        <taxon>Bacillati</taxon>
        <taxon>Bacillota</taxon>
        <taxon>Bacilli</taxon>
        <taxon>Bacillales</taxon>
        <taxon>Paenibacillaceae</taxon>
        <taxon>Paenibacillus</taxon>
    </lineage>
</organism>
<dbReference type="SUPFAM" id="SSF51445">
    <property type="entry name" value="(Trans)glycosidases"/>
    <property type="match status" value="1"/>
</dbReference>
<evidence type="ECO:0000256" key="2">
    <source>
        <dbReference type="ARBA" id="ARBA00022801"/>
    </source>
</evidence>
<evidence type="ECO:0000313" key="10">
    <source>
        <dbReference type="Proteomes" id="UP000234789"/>
    </source>
</evidence>
<gene>
    <name evidence="9" type="ORF">B8V81_0647</name>
</gene>
<accession>A0A2N5NBT8</accession>
<evidence type="ECO:0000259" key="8">
    <source>
        <dbReference type="PROSITE" id="PS51442"/>
    </source>
</evidence>
<evidence type="ECO:0000256" key="3">
    <source>
        <dbReference type="ARBA" id="ARBA00023001"/>
    </source>
</evidence>
<evidence type="ECO:0000256" key="4">
    <source>
        <dbReference type="ARBA" id="ARBA00023277"/>
    </source>
</evidence>
<dbReference type="AlphaFoldDB" id="A0A2N5NBT8"/>
<dbReference type="InterPro" id="IPR008740">
    <property type="entry name" value="Peptidase_C30_CoV"/>
</dbReference>
<keyword evidence="5 7" id="KW-0326">Glycosidase</keyword>
<evidence type="ECO:0000256" key="5">
    <source>
        <dbReference type="ARBA" id="ARBA00023295"/>
    </source>
</evidence>
<keyword evidence="4" id="KW-0119">Carbohydrate metabolism</keyword>
<feature type="domain" description="Peptidase C30" evidence="8">
    <location>
        <begin position="577"/>
        <end position="609"/>
    </location>
</feature>
<dbReference type="Gene3D" id="3.20.20.80">
    <property type="entry name" value="Glycosidases"/>
    <property type="match status" value="1"/>
</dbReference>
<keyword evidence="2 7" id="KW-0378">Hydrolase</keyword>
<evidence type="ECO:0000256" key="6">
    <source>
        <dbReference type="ARBA" id="ARBA00023326"/>
    </source>
</evidence>
<dbReference type="GO" id="GO:0009986">
    <property type="term" value="C:cell surface"/>
    <property type="evidence" value="ECO:0007669"/>
    <property type="project" value="TreeGrafter"/>
</dbReference>
<comment type="caution">
    <text evidence="9">The sequence shown here is derived from an EMBL/GenBank/DDBJ whole genome shotgun (WGS) entry which is preliminary data.</text>
</comment>
<dbReference type="GO" id="GO:0008422">
    <property type="term" value="F:beta-glucosidase activity"/>
    <property type="evidence" value="ECO:0007669"/>
    <property type="project" value="TreeGrafter"/>
</dbReference>
<evidence type="ECO:0000256" key="7">
    <source>
        <dbReference type="RuleBase" id="RU361153"/>
    </source>
</evidence>
<name>A0A2N5NBT8_9BACL</name>
<comment type="similarity">
    <text evidence="1 7">Belongs to the glycosyl hydrolase 5 (cellulase A) family.</text>
</comment>
<dbReference type="EMBL" id="NFEZ01000002">
    <property type="protein sequence ID" value="PLT47740.1"/>
    <property type="molecule type" value="Genomic_DNA"/>
</dbReference>
<keyword evidence="10" id="KW-1185">Reference proteome</keyword>
<sequence>MATENRCRQSEVDGWVKADGKRLVNGRGEELILRGVGLGSWLLPEGYMWKMPQQGDRPRRIEAMVSGLLGESGAEAFWRTYFERYTAEEDIRQLALESFNSVRVPFNSRKLLEGPLNEDGYNAFQVGLLDDVVGWCRKWGVYVILDMHGAPGGQTGANIDDCENDQPELFTSAEHRQASIDLWRYLAKRYRDEWIVAGYDLLNEPLPEFHGQYNDRVEPLYRDMIAAIREVDDRHLIVVEGVHWSTDFSVFTEKLDGNVLYQFHKYWNNPDTESIQKYLDFRDEWNVPIFMGEGGENDLDWYAGGFRLFEDHRIGWNFWTWKKMDTLNSPCSVRKPDGWEKLGAWLEGGAKPEPEEAGRILGDYLDGLPLAAVDYRPEVVNALLRRLPVRIPAIHYGYKGEGESFGLGGAERIDWESGYRRGDGLAIRKLDGAPHLPPSEPGWHPWNAGDGLCVELPAGAWTAYEFLVPPAAADVARAEAAAAGAARANAAAAGSAATPDGGAQASDEAAAAADSAGGVGRAAAAMDLDGSIQASGEAAGFGVKLRLKAAAAGAAAELELDGRPIGRLDASGEWSEAELGALPQPEPGLRRLVVKASGGALLLEGIWLG</sequence>
<dbReference type="PANTHER" id="PTHR31297">
    <property type="entry name" value="GLUCAN ENDO-1,6-BETA-GLUCOSIDASE B"/>
    <property type="match status" value="1"/>
</dbReference>
<dbReference type="PROSITE" id="PS51442">
    <property type="entry name" value="M_PRO"/>
    <property type="match status" value="1"/>
</dbReference>
<dbReference type="Pfam" id="PF00150">
    <property type="entry name" value="Cellulase"/>
    <property type="match status" value="1"/>
</dbReference>
<dbReference type="GO" id="GO:0030245">
    <property type="term" value="P:cellulose catabolic process"/>
    <property type="evidence" value="ECO:0007669"/>
    <property type="project" value="UniProtKB-KW"/>
</dbReference>
<dbReference type="Proteomes" id="UP000234789">
    <property type="component" value="Unassembled WGS sequence"/>
</dbReference>
<keyword evidence="3" id="KW-0136">Cellulose degradation</keyword>
<evidence type="ECO:0000256" key="1">
    <source>
        <dbReference type="ARBA" id="ARBA00005641"/>
    </source>
</evidence>
<keyword evidence="6" id="KW-0624">Polysaccharide degradation</keyword>
<dbReference type="PANTHER" id="PTHR31297:SF41">
    <property type="entry name" value="ENDOGLUCANASE, PUTATIVE (AFU_ORTHOLOGUE AFUA_5G01830)-RELATED"/>
    <property type="match status" value="1"/>
</dbReference>
<dbReference type="GO" id="GO:0019082">
    <property type="term" value="P:viral protein processing"/>
    <property type="evidence" value="ECO:0007669"/>
    <property type="project" value="InterPro"/>
</dbReference>
<protein>
    <submittedName>
        <fullName evidence="9">Endoglucanase</fullName>
    </submittedName>
</protein>
<evidence type="ECO:0000313" key="9">
    <source>
        <dbReference type="EMBL" id="PLT47740.1"/>
    </source>
</evidence>
<proteinExistence type="inferred from homology"/>
<reference evidence="9 10" key="1">
    <citation type="submission" date="2017-05" db="EMBL/GenBank/DDBJ databases">
        <title>Functional genome analysis of Paenibacillus pasadenensis strain R16: insights on endophytic life style and antifungal activity.</title>
        <authorList>
            <person name="Passera A."/>
            <person name="Marcolungo L."/>
            <person name="Casati P."/>
            <person name="Brasca M."/>
            <person name="Quaglino F."/>
            <person name="Delledonne M."/>
        </authorList>
    </citation>
    <scope>NUCLEOTIDE SEQUENCE [LARGE SCALE GENOMIC DNA]</scope>
    <source>
        <strain evidence="9 10">R16</strain>
    </source>
</reference>
<dbReference type="InterPro" id="IPR050386">
    <property type="entry name" value="Glycosyl_hydrolase_5"/>
</dbReference>
<dbReference type="GO" id="GO:0008233">
    <property type="term" value="F:peptidase activity"/>
    <property type="evidence" value="ECO:0007669"/>
    <property type="project" value="InterPro"/>
</dbReference>
<dbReference type="GO" id="GO:0005576">
    <property type="term" value="C:extracellular region"/>
    <property type="evidence" value="ECO:0007669"/>
    <property type="project" value="TreeGrafter"/>
</dbReference>
<dbReference type="InterPro" id="IPR001547">
    <property type="entry name" value="Glyco_hydro_5"/>
</dbReference>